<evidence type="ECO:0000256" key="1">
    <source>
        <dbReference type="ARBA" id="ARBA00004479"/>
    </source>
</evidence>
<dbReference type="InterPro" id="IPR041084">
    <property type="entry name" value="Ncstrn_small"/>
</dbReference>
<dbReference type="EMBL" id="CAJFCJ010000007">
    <property type="protein sequence ID" value="CAD5117226.1"/>
    <property type="molecule type" value="Genomic_DNA"/>
</dbReference>
<feature type="signal peptide" evidence="10">
    <location>
        <begin position="1"/>
        <end position="16"/>
    </location>
</feature>
<evidence type="ECO:0000256" key="7">
    <source>
        <dbReference type="ARBA" id="ARBA00022989"/>
    </source>
</evidence>
<evidence type="ECO:0000256" key="8">
    <source>
        <dbReference type="ARBA" id="ARBA00023136"/>
    </source>
</evidence>
<evidence type="ECO:0000256" key="10">
    <source>
        <dbReference type="SAM" id="SignalP"/>
    </source>
</evidence>
<dbReference type="Proteomes" id="UP000549394">
    <property type="component" value="Unassembled WGS sequence"/>
</dbReference>
<dbReference type="PANTHER" id="PTHR21092">
    <property type="entry name" value="NICASTRIN"/>
    <property type="match status" value="1"/>
</dbReference>
<evidence type="ECO:0000259" key="11">
    <source>
        <dbReference type="Pfam" id="PF18266"/>
    </source>
</evidence>
<dbReference type="Pfam" id="PF05450">
    <property type="entry name" value="Nicastrin"/>
    <property type="match status" value="1"/>
</dbReference>
<evidence type="ECO:0000256" key="2">
    <source>
        <dbReference type="ARBA" id="ARBA00007717"/>
    </source>
</evidence>
<evidence type="ECO:0000256" key="5">
    <source>
        <dbReference type="ARBA" id="ARBA00022729"/>
    </source>
</evidence>
<proteinExistence type="inferred from homology"/>
<keyword evidence="13" id="KW-1185">Reference proteome</keyword>
<evidence type="ECO:0000256" key="3">
    <source>
        <dbReference type="ARBA" id="ARBA00015303"/>
    </source>
</evidence>
<dbReference type="PANTHER" id="PTHR21092:SF0">
    <property type="entry name" value="NICASTRIN"/>
    <property type="match status" value="1"/>
</dbReference>
<comment type="subcellular location">
    <subcellularLocation>
        <location evidence="1">Membrane</location>
        <topology evidence="1">Single-pass type I membrane protein</topology>
    </subcellularLocation>
</comment>
<reference evidence="12 13" key="1">
    <citation type="submission" date="2020-08" db="EMBL/GenBank/DDBJ databases">
        <authorList>
            <person name="Hejnol A."/>
        </authorList>
    </citation>
    <scope>NUCLEOTIDE SEQUENCE [LARGE SCALE GENOMIC DNA]</scope>
</reference>
<dbReference type="SUPFAM" id="SSF53187">
    <property type="entry name" value="Zn-dependent exopeptidases"/>
    <property type="match status" value="1"/>
</dbReference>
<comment type="similarity">
    <text evidence="2">Belongs to the nicastrin family.</text>
</comment>
<keyword evidence="4" id="KW-0812">Transmembrane</keyword>
<dbReference type="GO" id="GO:0005886">
    <property type="term" value="C:plasma membrane"/>
    <property type="evidence" value="ECO:0007669"/>
    <property type="project" value="UniProtKB-ARBA"/>
</dbReference>
<keyword evidence="9" id="KW-0325">Glycoprotein</keyword>
<feature type="chain" id="PRO_5029478825" description="Nicastrin" evidence="10">
    <location>
        <begin position="17"/>
        <end position="499"/>
    </location>
</feature>
<name>A0A7I8VRK8_9ANNE</name>
<dbReference type="GO" id="GO:0016485">
    <property type="term" value="P:protein processing"/>
    <property type="evidence" value="ECO:0007669"/>
    <property type="project" value="InterPro"/>
</dbReference>
<accession>A0A7I8VRK8</accession>
<dbReference type="GO" id="GO:0007219">
    <property type="term" value="P:Notch signaling pathway"/>
    <property type="evidence" value="ECO:0007669"/>
    <property type="project" value="UniProtKB-KW"/>
</dbReference>
<keyword evidence="5 10" id="KW-0732">Signal</keyword>
<comment type="caution">
    <text evidence="12">The sequence shown here is derived from an EMBL/GenBank/DDBJ whole genome shotgun (WGS) entry which is preliminary data.</text>
</comment>
<evidence type="ECO:0000256" key="9">
    <source>
        <dbReference type="ARBA" id="ARBA00023180"/>
    </source>
</evidence>
<dbReference type="GO" id="GO:0007220">
    <property type="term" value="P:Notch receptor processing"/>
    <property type="evidence" value="ECO:0007669"/>
    <property type="project" value="TreeGrafter"/>
</dbReference>
<organism evidence="12 13">
    <name type="scientific">Dimorphilus gyrociliatus</name>
    <dbReference type="NCBI Taxonomy" id="2664684"/>
    <lineage>
        <taxon>Eukaryota</taxon>
        <taxon>Metazoa</taxon>
        <taxon>Spiralia</taxon>
        <taxon>Lophotrochozoa</taxon>
        <taxon>Annelida</taxon>
        <taxon>Polychaeta</taxon>
        <taxon>Polychaeta incertae sedis</taxon>
        <taxon>Dinophilidae</taxon>
        <taxon>Dimorphilus</taxon>
    </lineage>
</organism>
<keyword evidence="6" id="KW-0914">Notch signaling pathway</keyword>
<evidence type="ECO:0000313" key="13">
    <source>
        <dbReference type="Proteomes" id="UP000549394"/>
    </source>
</evidence>
<sequence length="499" mass="56736">MLILLYLSFLTCLTGAIEKNKLSEKIYISLEGSSVCYLRLNRENTYGCKGAESAVGVLFYMDNAARQQWFKNNARQGPYTLLINPTKNFPFTKELMLEIRQYINDKKVNSLLVTYFGNSTVEQFSPESTCPNHKYDLYSNDDSYKDCLDYNWNVQGTNWLNEYFEIPILALYKADQVEKLIDICWKKRNEPKNDQPPQSPLCAVEIKSQMRGAVNAEVCLRRTGKTTNLNGESKELCTIIGARTIISSYPGPLLQEDKVILVLAQYLTLTMFETLAPGANNPLSGMITLLAVAKALKTSEKELQTHGRSIVFMLFGGETLDYLSSTKLVFDMKNKNFFIDKKQIELIVELSQLAGSKDQIYMHTNKINSSVAISQANEKITQKFTEYSKNIAFKEAKNNILPPASLQSFLKWFEVPGVVLADHNTEFINKFYNSRYDTLLDELRDLPFNTSFVNKSFPLAKKISEIAETITQTIYSLATNKTKTVNVDEIYASTHTYSK</sequence>
<gene>
    <name evidence="12" type="ORF">DGYR_LOCUS5775</name>
</gene>
<feature type="domain" description="Nicastrin small lobe" evidence="11">
    <location>
        <begin position="36"/>
        <end position="211"/>
    </location>
</feature>
<dbReference type="Pfam" id="PF18266">
    <property type="entry name" value="Ncstrn_small"/>
    <property type="match status" value="1"/>
</dbReference>
<dbReference type="OrthoDB" id="755951at2759"/>
<protein>
    <recommendedName>
        <fullName evidence="3">Nicastrin</fullName>
    </recommendedName>
</protein>
<dbReference type="AlphaFoldDB" id="A0A7I8VRK8"/>
<evidence type="ECO:0000313" key="12">
    <source>
        <dbReference type="EMBL" id="CAD5117226.1"/>
    </source>
</evidence>
<keyword evidence="7" id="KW-1133">Transmembrane helix</keyword>
<keyword evidence="8" id="KW-0472">Membrane</keyword>
<evidence type="ECO:0000256" key="4">
    <source>
        <dbReference type="ARBA" id="ARBA00022692"/>
    </source>
</evidence>
<dbReference type="InterPro" id="IPR008710">
    <property type="entry name" value="Nicastrin"/>
</dbReference>
<dbReference type="Gene3D" id="3.40.630.10">
    <property type="entry name" value="Zn peptidases"/>
    <property type="match status" value="1"/>
</dbReference>
<evidence type="ECO:0000256" key="6">
    <source>
        <dbReference type="ARBA" id="ARBA00022976"/>
    </source>
</evidence>